<dbReference type="Proteomes" id="UP000248856">
    <property type="component" value="Unassembled WGS sequence"/>
</dbReference>
<dbReference type="PANTHER" id="PTHR30034:SF6">
    <property type="entry name" value="YOP PROTEINS TRANSLOCATION PROTEIN Q"/>
    <property type="match status" value="1"/>
</dbReference>
<dbReference type="SUPFAM" id="SSF101801">
    <property type="entry name" value="Surface presentation of antigens (SPOA)"/>
    <property type="match status" value="1"/>
</dbReference>
<dbReference type="AlphaFoldDB" id="A0A328YVT2"/>
<comment type="similarity">
    <text evidence="1">Belongs to the FliN/MopA/SpaO family.</text>
</comment>
<dbReference type="EMBL" id="QLTA01000034">
    <property type="protein sequence ID" value="RAR77819.1"/>
    <property type="molecule type" value="Genomic_DNA"/>
</dbReference>
<dbReference type="RefSeq" id="WP_245951587.1">
    <property type="nucleotide sequence ID" value="NZ_CBCSGC010000015.1"/>
</dbReference>
<feature type="domain" description="Flagellar motor switch protein FliN-like C-terminal" evidence="3">
    <location>
        <begin position="296"/>
        <end position="365"/>
    </location>
</feature>
<dbReference type="GO" id="GO:0050918">
    <property type="term" value="P:positive chemotaxis"/>
    <property type="evidence" value="ECO:0007669"/>
    <property type="project" value="TreeGrafter"/>
</dbReference>
<feature type="region of interest" description="Disordered" evidence="2">
    <location>
        <begin position="246"/>
        <end position="286"/>
    </location>
</feature>
<sequence>MNTLVQTPTMTDDLATSLPGVEPGEAHVARVAFDRRFTRWASQLCQQDDGRVAVALPEARSDAVALEFSCVHGRLEASVRLSAWPALEMAARLTNAALARDVAEALLSAPLAALGPALPGLTLSGIALRPAMRAPLEWVCGGIRVGLHAVDAGVATRLRAGLARFGQADGRTLSGLRLPGRARIATRHLPAADLASLQPGDVVLCGSLSPSSHRRLCHLSFGLGTTMQIPAELDLDSAEVALGATPHANDDDAAWNTPSMQTAPGTRGPASLAPTDDGHADGSDDYADTELPLAHIGGLSVPVAFEIDTARIRLDDLAALGPGSVVPLDMPARDATVRLVCHDQVVGSGRLVVIGESLGVRIERMALDTSASSGPTP</sequence>
<dbReference type="InterPro" id="IPR036429">
    <property type="entry name" value="SpoA-like_sf"/>
</dbReference>
<reference evidence="4 5" key="1">
    <citation type="submission" date="2018-06" db="EMBL/GenBank/DDBJ databases">
        <title>Genomic Encyclopedia of Archaeal and Bacterial Type Strains, Phase II (KMG-II): from individual species to whole genera.</title>
        <authorList>
            <person name="Goeker M."/>
        </authorList>
    </citation>
    <scope>NUCLEOTIDE SEQUENCE [LARGE SCALE GENOMIC DNA]</scope>
    <source>
        <strain evidence="4 5">CFPB 3232</strain>
    </source>
</reference>
<dbReference type="GO" id="GO:0030254">
    <property type="term" value="P:protein secretion by the type III secretion system"/>
    <property type="evidence" value="ECO:0007669"/>
    <property type="project" value="InterPro"/>
</dbReference>
<evidence type="ECO:0000313" key="5">
    <source>
        <dbReference type="Proteomes" id="UP000248856"/>
    </source>
</evidence>
<accession>A0A328YVT2</accession>
<evidence type="ECO:0000256" key="2">
    <source>
        <dbReference type="SAM" id="MobiDB-lite"/>
    </source>
</evidence>
<dbReference type="NCBIfam" id="TIGR02551">
    <property type="entry name" value="SpaO_YscQ"/>
    <property type="match status" value="1"/>
</dbReference>
<dbReference type="Gene3D" id="2.30.330.10">
    <property type="entry name" value="SpoA-like"/>
    <property type="match status" value="1"/>
</dbReference>
<dbReference type="PANTHER" id="PTHR30034">
    <property type="entry name" value="FLAGELLAR MOTOR SWITCH PROTEIN FLIM"/>
    <property type="match status" value="1"/>
</dbReference>
<dbReference type="InterPro" id="IPR013385">
    <property type="entry name" value="T3SS_SpaO/YscQ/SpaO"/>
</dbReference>
<evidence type="ECO:0000313" key="4">
    <source>
        <dbReference type="EMBL" id="RAR77819.1"/>
    </source>
</evidence>
<dbReference type="Pfam" id="PF01052">
    <property type="entry name" value="FliMN_C"/>
    <property type="match status" value="1"/>
</dbReference>
<gene>
    <name evidence="4" type="ORF">AX018_103422</name>
</gene>
<proteinExistence type="inferred from homology"/>
<protein>
    <submittedName>
        <fullName evidence="4">Type III secretion protein Q</fullName>
    </submittedName>
</protein>
<dbReference type="GO" id="GO:0071978">
    <property type="term" value="P:bacterial-type flagellum-dependent swarming motility"/>
    <property type="evidence" value="ECO:0007669"/>
    <property type="project" value="TreeGrafter"/>
</dbReference>
<evidence type="ECO:0000259" key="3">
    <source>
        <dbReference type="Pfam" id="PF01052"/>
    </source>
</evidence>
<comment type="caution">
    <text evidence="4">The sequence shown here is derived from an EMBL/GenBank/DDBJ whole genome shotgun (WGS) entry which is preliminary data.</text>
</comment>
<evidence type="ECO:0000256" key="1">
    <source>
        <dbReference type="ARBA" id="ARBA00009226"/>
    </source>
</evidence>
<dbReference type="InterPro" id="IPR001543">
    <property type="entry name" value="FliN-like_C"/>
</dbReference>
<name>A0A328YVT2_9BURK</name>
<keyword evidence="5" id="KW-1185">Reference proteome</keyword>
<organism evidence="4 5">
    <name type="scientific">Paracidovorax anthurii</name>
    <dbReference type="NCBI Taxonomy" id="78229"/>
    <lineage>
        <taxon>Bacteria</taxon>
        <taxon>Pseudomonadati</taxon>
        <taxon>Pseudomonadota</taxon>
        <taxon>Betaproteobacteria</taxon>
        <taxon>Burkholderiales</taxon>
        <taxon>Comamonadaceae</taxon>
        <taxon>Paracidovorax</taxon>
    </lineage>
</organism>